<comment type="cofactor">
    <cofactor evidence="5">
        <name>Zn(2+)</name>
        <dbReference type="ChEBI" id="CHEBI:29105"/>
    </cofactor>
    <text evidence="5">Binds 1 zinc ion per subunit.</text>
</comment>
<dbReference type="Proteomes" id="UP000199527">
    <property type="component" value="Unassembled WGS sequence"/>
</dbReference>
<dbReference type="CDD" id="cd03855">
    <property type="entry name" value="M14_ASTE"/>
    <property type="match status" value="1"/>
</dbReference>
<dbReference type="Gene3D" id="3.40.630.10">
    <property type="entry name" value="Zn peptidases"/>
    <property type="match status" value="1"/>
</dbReference>
<evidence type="ECO:0000256" key="5">
    <source>
        <dbReference type="HAMAP-Rule" id="MF_00767"/>
    </source>
</evidence>
<feature type="domain" description="Succinylglutamate desuccinylase/Aspartoacylase catalytic" evidence="8">
    <location>
        <begin position="64"/>
        <end position="255"/>
    </location>
</feature>
<evidence type="ECO:0000259" key="7">
    <source>
        <dbReference type="Pfam" id="PF04952"/>
    </source>
</evidence>
<dbReference type="InterPro" id="IPR055438">
    <property type="entry name" value="AstE_AspA_cat"/>
</dbReference>
<dbReference type="Pfam" id="PF04952">
    <property type="entry name" value="AstE_AspA_hybrid"/>
    <property type="match status" value="1"/>
</dbReference>
<comment type="function">
    <text evidence="5">Transforms N(2)-succinylglutamate into succinate and glutamate.</text>
</comment>
<keyword evidence="10" id="KW-1185">Reference proteome</keyword>
<dbReference type="GO" id="GO:0008270">
    <property type="term" value="F:zinc ion binding"/>
    <property type="evidence" value="ECO:0007669"/>
    <property type="project" value="UniProtKB-UniRule"/>
</dbReference>
<dbReference type="PANTHER" id="PTHR15162">
    <property type="entry name" value="ASPARTOACYLASE"/>
    <property type="match status" value="1"/>
</dbReference>
<keyword evidence="1 5" id="KW-0056">Arginine metabolism</keyword>
<feature type="active site" evidence="5">
    <location>
        <position position="229"/>
    </location>
</feature>
<comment type="similarity">
    <text evidence="5">Belongs to the AspA/AstE family. Succinylglutamate desuccinylase subfamily.</text>
</comment>
<keyword evidence="2 5" id="KW-0479">Metal-binding</keyword>
<feature type="binding site" evidence="5">
    <location>
        <position position="75"/>
    </location>
    <ligand>
        <name>Zn(2+)</name>
        <dbReference type="ChEBI" id="CHEBI:29105"/>
    </ligand>
</feature>
<dbReference type="PANTHER" id="PTHR15162:SF7">
    <property type="entry name" value="SUCCINYLGLUTAMATE DESUCCINYLASE"/>
    <property type="match status" value="1"/>
</dbReference>
<name>A0A1G8QZM6_9GAMM</name>
<evidence type="ECO:0000313" key="10">
    <source>
        <dbReference type="Proteomes" id="UP000199527"/>
    </source>
</evidence>
<feature type="binding site" evidence="5">
    <location>
        <position position="72"/>
    </location>
    <ligand>
        <name>Zn(2+)</name>
        <dbReference type="ChEBI" id="CHEBI:29105"/>
    </ligand>
</feature>
<keyword evidence="4 5" id="KW-0862">Zinc</keyword>
<feature type="binding site" evidence="5">
    <location>
        <position position="165"/>
    </location>
    <ligand>
        <name>Zn(2+)</name>
        <dbReference type="ChEBI" id="CHEBI:29105"/>
    </ligand>
</feature>
<dbReference type="HAMAP" id="MF_00767">
    <property type="entry name" value="Arg_catab_AstE"/>
    <property type="match status" value="1"/>
</dbReference>
<dbReference type="GO" id="GO:0019545">
    <property type="term" value="P:L-arginine catabolic process to succinate"/>
    <property type="evidence" value="ECO:0007669"/>
    <property type="project" value="UniProtKB-UniRule"/>
</dbReference>
<evidence type="ECO:0000256" key="3">
    <source>
        <dbReference type="ARBA" id="ARBA00022801"/>
    </source>
</evidence>
<feature type="domain" description="AstE/AspA barrel-sandwich hybrid" evidence="7">
    <location>
        <begin position="269"/>
        <end position="340"/>
    </location>
</feature>
<dbReference type="GO" id="GO:0016788">
    <property type="term" value="F:hydrolase activity, acting on ester bonds"/>
    <property type="evidence" value="ECO:0007669"/>
    <property type="project" value="UniProtKB-UniRule"/>
</dbReference>
<sequence>MAATRKKQLECDVLFEHQDLLALTLAHPQPRKQPQSRTLKDGTRLTLIDSGILAIEPLRPGDSDIVLSCGVHGNETAPIELVNDLVNAIISGELVCRQRLLVQLGNTEAMVKGTRGVQENMNRLFSGAHARGESNPEKARAALLEQTVRDFYNQSGRKRFHYDLHTAIRDSQREKFAVYPYRPGRAWSIEQIRFLAGCGVETILLSHSPTTTYSYYSSNEFGADAFTVELGKVYPFGQNEMSRFEACRKQLSRLIAAQPLEYPPLAQSVVFDVCQVVNKHHEGFRFSFDDAQANFSEYPPGTLLAQDGDTEVRVGAVAESIVFPNAKVALGQRALLTVVPTAIDDRFE</sequence>
<dbReference type="AlphaFoldDB" id="A0A1G8QZM6"/>
<dbReference type="NCBIfam" id="NF003706">
    <property type="entry name" value="PRK05324.1"/>
    <property type="match status" value="1"/>
</dbReference>
<dbReference type="GO" id="GO:0019544">
    <property type="term" value="P:L-arginine catabolic process to L-glutamate"/>
    <property type="evidence" value="ECO:0007669"/>
    <property type="project" value="UniProtKB-UniRule"/>
</dbReference>
<dbReference type="SUPFAM" id="SSF53187">
    <property type="entry name" value="Zn-dependent exopeptidases"/>
    <property type="match status" value="1"/>
</dbReference>
<comment type="catalytic activity">
    <reaction evidence="5">
        <text>N-succinyl-L-glutamate + H2O = L-glutamate + succinate</text>
        <dbReference type="Rhea" id="RHEA:15169"/>
        <dbReference type="ChEBI" id="CHEBI:15377"/>
        <dbReference type="ChEBI" id="CHEBI:29985"/>
        <dbReference type="ChEBI" id="CHEBI:30031"/>
        <dbReference type="ChEBI" id="CHEBI:58763"/>
        <dbReference type="EC" id="3.5.1.96"/>
    </reaction>
</comment>
<dbReference type="EC" id="3.5.1.96" evidence="5 6"/>
<evidence type="ECO:0000256" key="6">
    <source>
        <dbReference type="NCBIfam" id="TIGR03242"/>
    </source>
</evidence>
<dbReference type="InterPro" id="IPR050178">
    <property type="entry name" value="AspA/AstE_fam"/>
</dbReference>
<dbReference type="InterPro" id="IPR007036">
    <property type="entry name" value="Aste_AspA_hybrid_dom"/>
</dbReference>
<evidence type="ECO:0000256" key="2">
    <source>
        <dbReference type="ARBA" id="ARBA00022723"/>
    </source>
</evidence>
<dbReference type="PIRSF" id="PIRSF017020">
    <property type="entry name" value="AstE"/>
    <property type="match status" value="1"/>
</dbReference>
<keyword evidence="3 5" id="KW-0378">Hydrolase</keyword>
<dbReference type="InterPro" id="IPR016681">
    <property type="entry name" value="SuccinylGlu_desuccinylase"/>
</dbReference>
<dbReference type="GO" id="GO:0009017">
    <property type="term" value="F:succinylglutamate desuccinylase activity"/>
    <property type="evidence" value="ECO:0007669"/>
    <property type="project" value="UniProtKB-UniRule"/>
</dbReference>
<gene>
    <name evidence="5" type="primary">astE</name>
    <name evidence="9" type="ORF">SAMN04488540_1057</name>
</gene>
<dbReference type="NCBIfam" id="TIGR03242">
    <property type="entry name" value="arg_catab_astE"/>
    <property type="match status" value="1"/>
</dbReference>
<evidence type="ECO:0000259" key="8">
    <source>
        <dbReference type="Pfam" id="PF24827"/>
    </source>
</evidence>
<proteinExistence type="inferred from homology"/>
<evidence type="ECO:0000256" key="1">
    <source>
        <dbReference type="ARBA" id="ARBA00022503"/>
    </source>
</evidence>
<dbReference type="UniPathway" id="UPA00185">
    <property type="reaction ID" value="UER00283"/>
</dbReference>
<evidence type="ECO:0000256" key="4">
    <source>
        <dbReference type="ARBA" id="ARBA00022833"/>
    </source>
</evidence>
<organism evidence="9 10">
    <name type="scientific">Ferrimonas sediminum</name>
    <dbReference type="NCBI Taxonomy" id="718193"/>
    <lineage>
        <taxon>Bacteria</taxon>
        <taxon>Pseudomonadati</taxon>
        <taxon>Pseudomonadota</taxon>
        <taxon>Gammaproteobacteria</taxon>
        <taxon>Alteromonadales</taxon>
        <taxon>Ferrimonadaceae</taxon>
        <taxon>Ferrimonas</taxon>
    </lineage>
</organism>
<reference evidence="10" key="1">
    <citation type="submission" date="2016-10" db="EMBL/GenBank/DDBJ databases">
        <authorList>
            <person name="Varghese N."/>
            <person name="Submissions S."/>
        </authorList>
    </citation>
    <scope>NUCLEOTIDE SEQUENCE [LARGE SCALE GENOMIC DNA]</scope>
    <source>
        <strain evidence="10">DSM 23317</strain>
    </source>
</reference>
<dbReference type="Pfam" id="PF24827">
    <property type="entry name" value="AstE_AspA_cat"/>
    <property type="match status" value="1"/>
</dbReference>
<dbReference type="EMBL" id="FNEM01000005">
    <property type="protein sequence ID" value="SDJ10073.1"/>
    <property type="molecule type" value="Genomic_DNA"/>
</dbReference>
<comment type="pathway">
    <text evidence="5">Amino-acid degradation; L-arginine degradation via AST pathway; L-glutamate and succinate from L-arginine: step 5/5.</text>
</comment>
<accession>A0A1G8QZM6</accession>
<protein>
    <recommendedName>
        <fullName evidence="5 6">Succinylglutamate desuccinylase</fullName>
        <ecNumber evidence="5 6">3.5.1.96</ecNumber>
    </recommendedName>
</protein>
<evidence type="ECO:0000313" key="9">
    <source>
        <dbReference type="EMBL" id="SDJ10073.1"/>
    </source>
</evidence>
<dbReference type="OrthoDB" id="5290473at2"/>